<evidence type="ECO:0000256" key="1">
    <source>
        <dbReference type="ARBA" id="ARBA00023002"/>
    </source>
</evidence>
<organism evidence="9 10">
    <name type="scientific">Malaciobacter canalis</name>
    <dbReference type="NCBI Taxonomy" id="1912871"/>
    <lineage>
        <taxon>Bacteria</taxon>
        <taxon>Pseudomonadati</taxon>
        <taxon>Campylobacterota</taxon>
        <taxon>Epsilonproteobacteria</taxon>
        <taxon>Campylobacterales</taxon>
        <taxon>Arcobacteraceae</taxon>
        <taxon>Malaciobacter</taxon>
    </lineage>
</organism>
<evidence type="ECO:0000256" key="5">
    <source>
        <dbReference type="ARBA" id="ARBA00048488"/>
    </source>
</evidence>
<dbReference type="NCBIfam" id="NF004042">
    <property type="entry name" value="PRK05550.1"/>
    <property type="match status" value="1"/>
</dbReference>
<dbReference type="InterPro" id="IPR036509">
    <property type="entry name" value="Met_Sox_Rdtase_MsrA_sf"/>
</dbReference>
<proteinExistence type="inferred from homology"/>
<keyword evidence="1 7" id="KW-0560">Oxidoreductase</keyword>
<comment type="caution">
    <text evidence="9">The sequence shown here is derived from an EMBL/GenBank/DDBJ whole genome shotgun (WGS) entry which is preliminary data.</text>
</comment>
<evidence type="ECO:0000313" key="10">
    <source>
        <dbReference type="Proteomes" id="UP000221384"/>
    </source>
</evidence>
<comment type="catalytic activity">
    <reaction evidence="4 7">
        <text>L-methionyl-[protein] + [thioredoxin]-disulfide + H2O = L-methionyl-(S)-S-oxide-[protein] + [thioredoxin]-dithiol</text>
        <dbReference type="Rhea" id="RHEA:14217"/>
        <dbReference type="Rhea" id="RHEA-COMP:10698"/>
        <dbReference type="Rhea" id="RHEA-COMP:10700"/>
        <dbReference type="Rhea" id="RHEA-COMP:12313"/>
        <dbReference type="Rhea" id="RHEA-COMP:12315"/>
        <dbReference type="ChEBI" id="CHEBI:15377"/>
        <dbReference type="ChEBI" id="CHEBI:16044"/>
        <dbReference type="ChEBI" id="CHEBI:29950"/>
        <dbReference type="ChEBI" id="CHEBI:44120"/>
        <dbReference type="ChEBI" id="CHEBI:50058"/>
        <dbReference type="EC" id="1.8.4.11"/>
    </reaction>
</comment>
<dbReference type="Gene3D" id="2.170.150.20">
    <property type="entry name" value="Peptide methionine sulfoxide reductase"/>
    <property type="match status" value="1"/>
</dbReference>
<evidence type="ECO:0000256" key="7">
    <source>
        <dbReference type="HAMAP-Rule" id="MF_01401"/>
    </source>
</evidence>
<sequence length="289" mass="33140">MKGSLMKYNELTEDEKYVIEQKGTEKPFSGRYNDFYEEGIYKCKKCSKPLFKSKDKFSSGCGWPSFDDEIKGAVKKVPDRDGRRMEIICSNCDAHLGHVFEGEGFTSKNTRHCVNSISLVFDSKEKCCENHSVAYFAAGCFWGVEYYFKKLEGVYSVVSGYMGGDTQNPTYETVCSGMSGHLEAVKVEYDCCEITYEELVKYFFEIHDFTQTNGQGPDIGSQYLSAIYYIDDKQKQTAMKILDLLSDKGYLVATTLHNASEFYSAEDYHQNYYERTGKVPYCHTRKKIF</sequence>
<comment type="similarity">
    <text evidence="7">Belongs to the MsrA Met sulfoxide reductase family.</text>
</comment>
<gene>
    <name evidence="7" type="primary">msrA</name>
    <name evidence="9" type="ORF">CPG37_09210</name>
</gene>
<dbReference type="PROSITE" id="PS51790">
    <property type="entry name" value="MSRB"/>
    <property type="match status" value="1"/>
</dbReference>
<dbReference type="NCBIfam" id="NF004036">
    <property type="entry name" value="PRK05508.1"/>
    <property type="match status" value="1"/>
</dbReference>
<comment type="catalytic activity">
    <reaction evidence="6 7">
        <text>[thioredoxin]-disulfide + L-methionine + H2O = L-methionine (S)-S-oxide + [thioredoxin]-dithiol</text>
        <dbReference type="Rhea" id="RHEA:19993"/>
        <dbReference type="Rhea" id="RHEA-COMP:10698"/>
        <dbReference type="Rhea" id="RHEA-COMP:10700"/>
        <dbReference type="ChEBI" id="CHEBI:15377"/>
        <dbReference type="ChEBI" id="CHEBI:29950"/>
        <dbReference type="ChEBI" id="CHEBI:50058"/>
        <dbReference type="ChEBI" id="CHEBI:57844"/>
        <dbReference type="ChEBI" id="CHEBI:58772"/>
        <dbReference type="EC" id="1.8.4.11"/>
    </reaction>
</comment>
<comment type="catalytic activity">
    <reaction evidence="5">
        <text>L-methionyl-[protein] + [thioredoxin]-disulfide + H2O = L-methionyl-(R)-S-oxide-[protein] + [thioredoxin]-dithiol</text>
        <dbReference type="Rhea" id="RHEA:24164"/>
        <dbReference type="Rhea" id="RHEA-COMP:10698"/>
        <dbReference type="Rhea" id="RHEA-COMP:10700"/>
        <dbReference type="Rhea" id="RHEA-COMP:12313"/>
        <dbReference type="Rhea" id="RHEA-COMP:12314"/>
        <dbReference type="ChEBI" id="CHEBI:15377"/>
        <dbReference type="ChEBI" id="CHEBI:16044"/>
        <dbReference type="ChEBI" id="CHEBI:29950"/>
        <dbReference type="ChEBI" id="CHEBI:45764"/>
        <dbReference type="ChEBI" id="CHEBI:50058"/>
        <dbReference type="EC" id="1.8.4.12"/>
    </reaction>
</comment>
<dbReference type="GO" id="GO:0008113">
    <property type="term" value="F:peptide-methionine (S)-S-oxide reductase activity"/>
    <property type="evidence" value="ECO:0007669"/>
    <property type="project" value="UniProtKB-EC"/>
</dbReference>
<dbReference type="GO" id="GO:0033743">
    <property type="term" value="F:peptide-methionine (R)-S-oxide reductase activity"/>
    <property type="evidence" value="ECO:0007669"/>
    <property type="project" value="UniProtKB-EC"/>
</dbReference>
<dbReference type="HAMAP" id="MF_01401">
    <property type="entry name" value="MsrA"/>
    <property type="match status" value="1"/>
</dbReference>
<dbReference type="EMBL" id="NWVW01000010">
    <property type="protein sequence ID" value="PHO09447.1"/>
    <property type="molecule type" value="Genomic_DNA"/>
</dbReference>
<evidence type="ECO:0000256" key="3">
    <source>
        <dbReference type="ARBA" id="ARBA00024679"/>
    </source>
</evidence>
<dbReference type="PANTHER" id="PTHR42799">
    <property type="entry name" value="MITOCHONDRIAL PEPTIDE METHIONINE SULFOXIDE REDUCTASE"/>
    <property type="match status" value="1"/>
</dbReference>
<dbReference type="EC" id="1.8.4.11" evidence="7"/>
<dbReference type="Pfam" id="PF01641">
    <property type="entry name" value="SelR"/>
    <property type="match status" value="1"/>
</dbReference>
<dbReference type="Pfam" id="PF01625">
    <property type="entry name" value="PMSR"/>
    <property type="match status" value="1"/>
</dbReference>
<dbReference type="PANTHER" id="PTHR42799:SF2">
    <property type="entry name" value="MITOCHONDRIAL PEPTIDE METHIONINE SULFOXIDE REDUCTASE"/>
    <property type="match status" value="1"/>
</dbReference>
<evidence type="ECO:0000259" key="8">
    <source>
        <dbReference type="PROSITE" id="PS51790"/>
    </source>
</evidence>
<keyword evidence="2" id="KW-0511">Multifunctional enzyme</keyword>
<protein>
    <recommendedName>
        <fullName evidence="7">Peptide methionine sulfoxide reductase MsrA</fullName>
        <shortName evidence="7">Protein-methionine-S-oxide reductase</shortName>
        <ecNumber evidence="7">1.8.4.11</ecNumber>
    </recommendedName>
    <alternativeName>
        <fullName evidence="7">Peptide-methionine (S)-S-oxide reductase</fullName>
        <shortName evidence="7">Peptide Met(O) reductase</shortName>
    </alternativeName>
</protein>
<feature type="active site" evidence="7">
    <location>
        <position position="140"/>
    </location>
</feature>
<reference evidence="9 10" key="1">
    <citation type="submission" date="2017-09" db="EMBL/GenBank/DDBJ databases">
        <authorList>
            <person name="Perez-Cataluna A."/>
            <person name="Figueras M.J."/>
            <person name="Salas-Masso N."/>
        </authorList>
    </citation>
    <scope>NUCLEOTIDE SEQUENCE [LARGE SCALE GENOMIC DNA]</scope>
    <source>
        <strain evidence="9 10">F138-33</strain>
    </source>
</reference>
<dbReference type="InterPro" id="IPR002569">
    <property type="entry name" value="Met_Sox_Rdtase_MsrA_dom"/>
</dbReference>
<comment type="function">
    <text evidence="3 7">Has an important function as a repair enzyme for proteins that have been inactivated by oxidation. Catalyzes the reversible oxidation-reduction of methionine sulfoxide in proteins to methionine.</text>
</comment>
<dbReference type="SUPFAM" id="SSF55068">
    <property type="entry name" value="Peptide methionine sulfoxide reductase"/>
    <property type="match status" value="1"/>
</dbReference>
<dbReference type="SUPFAM" id="SSF51316">
    <property type="entry name" value="Mss4-like"/>
    <property type="match status" value="1"/>
</dbReference>
<name>A0ABX4LNH8_9BACT</name>
<accession>A0ABX4LNH8</accession>
<feature type="domain" description="MsrB" evidence="8">
    <location>
        <begin position="4"/>
        <end position="124"/>
    </location>
</feature>
<dbReference type="InterPro" id="IPR050162">
    <property type="entry name" value="MsrA_MetSO_reductase"/>
</dbReference>
<dbReference type="NCBIfam" id="TIGR00357">
    <property type="entry name" value="peptide-methionine (R)-S-oxide reductase MsrB"/>
    <property type="match status" value="1"/>
</dbReference>
<dbReference type="InterPro" id="IPR011057">
    <property type="entry name" value="Mss4-like_sf"/>
</dbReference>
<evidence type="ECO:0000256" key="6">
    <source>
        <dbReference type="ARBA" id="ARBA00048782"/>
    </source>
</evidence>
<dbReference type="Proteomes" id="UP000221384">
    <property type="component" value="Unassembled WGS sequence"/>
</dbReference>
<dbReference type="NCBIfam" id="TIGR00401">
    <property type="entry name" value="msrA"/>
    <property type="match status" value="1"/>
</dbReference>
<keyword evidence="10" id="KW-1185">Reference proteome</keyword>
<evidence type="ECO:0000256" key="2">
    <source>
        <dbReference type="ARBA" id="ARBA00023268"/>
    </source>
</evidence>
<dbReference type="InterPro" id="IPR002579">
    <property type="entry name" value="Met_Sox_Rdtase_MsrB_dom"/>
</dbReference>
<evidence type="ECO:0000256" key="4">
    <source>
        <dbReference type="ARBA" id="ARBA00047806"/>
    </source>
</evidence>
<dbReference type="Gene3D" id="3.30.1060.10">
    <property type="entry name" value="Peptide methionine sulphoxide reductase MsrA"/>
    <property type="match status" value="1"/>
</dbReference>
<evidence type="ECO:0000313" key="9">
    <source>
        <dbReference type="EMBL" id="PHO09447.1"/>
    </source>
</evidence>